<dbReference type="GeneID" id="119722454"/>
<evidence type="ECO:0000256" key="4">
    <source>
        <dbReference type="ARBA" id="ARBA00011533"/>
    </source>
</evidence>
<reference evidence="16" key="1">
    <citation type="submission" date="2022-11" db="UniProtKB">
        <authorList>
            <consortium name="EnsemblMetazoa"/>
        </authorList>
    </citation>
    <scope>IDENTIFICATION</scope>
</reference>
<keyword evidence="7" id="KW-0679">Respiratory chain</keyword>
<keyword evidence="9" id="KW-0249">Electron transport</keyword>
<evidence type="ECO:0000256" key="7">
    <source>
        <dbReference type="ARBA" id="ARBA00022660"/>
    </source>
</evidence>
<dbReference type="PANTHER" id="PTHR12485">
    <property type="entry name" value="NADH-UBIQUINONE OXIDOREDUCTASE SUBUNIT B"/>
    <property type="match status" value="1"/>
</dbReference>
<organism evidence="16 17">
    <name type="scientific">Patiria miniata</name>
    <name type="common">Bat star</name>
    <name type="synonym">Asterina miniata</name>
    <dbReference type="NCBI Taxonomy" id="46514"/>
    <lineage>
        <taxon>Eukaryota</taxon>
        <taxon>Metazoa</taxon>
        <taxon>Echinodermata</taxon>
        <taxon>Eleutherozoa</taxon>
        <taxon>Asterozoa</taxon>
        <taxon>Asteroidea</taxon>
        <taxon>Valvatacea</taxon>
        <taxon>Valvatida</taxon>
        <taxon>Asterinidae</taxon>
        <taxon>Patiria</taxon>
    </lineage>
</organism>
<evidence type="ECO:0000256" key="2">
    <source>
        <dbReference type="ARBA" id="ARBA00004443"/>
    </source>
</evidence>
<name>A0A913ZC71_PATMI</name>
<keyword evidence="10" id="KW-0007">Acetylation</keyword>
<evidence type="ECO:0000256" key="1">
    <source>
        <dbReference type="ARBA" id="ARBA00003195"/>
    </source>
</evidence>
<evidence type="ECO:0000256" key="13">
    <source>
        <dbReference type="ARBA" id="ARBA00030360"/>
    </source>
</evidence>
<evidence type="ECO:0000256" key="3">
    <source>
        <dbReference type="ARBA" id="ARBA00005482"/>
    </source>
</evidence>
<dbReference type="PANTHER" id="PTHR12485:SF1">
    <property type="entry name" value="NADH DEHYDROGENASE [UBIQUINONE] 1 ALPHA SUBCOMPLEX SUBUNIT 7"/>
    <property type="match status" value="1"/>
</dbReference>
<dbReference type="GO" id="GO:0005743">
    <property type="term" value="C:mitochondrial inner membrane"/>
    <property type="evidence" value="ECO:0007669"/>
    <property type="project" value="UniProtKB-SubCell"/>
</dbReference>
<comment type="similarity">
    <text evidence="3">Belongs to the complex I NDUFA7 subunit family.</text>
</comment>
<evidence type="ECO:0000256" key="12">
    <source>
        <dbReference type="ARBA" id="ARBA00023136"/>
    </source>
</evidence>
<keyword evidence="17" id="KW-1185">Reference proteome</keyword>
<protein>
    <recommendedName>
        <fullName evidence="5">NADH dehydrogenase [ubiquinone] 1 alpha subcomplex subunit 7</fullName>
    </recommendedName>
    <alternativeName>
        <fullName evidence="14">Complex I-B14.5a</fullName>
    </alternativeName>
    <alternativeName>
        <fullName evidence="13">NADH-ubiquinone oxidoreductase subunit B14.5a</fullName>
    </alternativeName>
</protein>
<feature type="region of interest" description="Disordered" evidence="15">
    <location>
        <begin position="76"/>
        <end position="114"/>
    </location>
</feature>
<evidence type="ECO:0000256" key="5">
    <source>
        <dbReference type="ARBA" id="ARBA00016383"/>
    </source>
</evidence>
<keyword evidence="6" id="KW-0813">Transport</keyword>
<evidence type="ECO:0000256" key="14">
    <source>
        <dbReference type="ARBA" id="ARBA00033401"/>
    </source>
</evidence>
<dbReference type="GO" id="GO:0006120">
    <property type="term" value="P:mitochondrial electron transport, NADH to ubiquinone"/>
    <property type="evidence" value="ECO:0007669"/>
    <property type="project" value="TreeGrafter"/>
</dbReference>
<dbReference type="RefSeq" id="XP_038048510.1">
    <property type="nucleotide sequence ID" value="XM_038192582.1"/>
</dbReference>
<sequence>MATASPIIQALRNFLSGRNLQGKLQLRYAPEVAPRTIPEPNLPDGVSHKLSANYYCSRDGRRESKPATLVYSSVKRLAEPKPTEGSSEVPAVRKPVTPGTMPTWEISPDEPYLK</sequence>
<keyword evidence="12" id="KW-0472">Membrane</keyword>
<dbReference type="OMA" id="ANYYFTR"/>
<comment type="subcellular location">
    <subcellularLocation>
        <location evidence="2">Mitochondrion inner membrane</location>
        <topology evidence="2">Peripheral membrane protein</topology>
        <orientation evidence="2">Matrix side</orientation>
    </subcellularLocation>
</comment>
<accession>A0A913ZC71</accession>
<proteinExistence type="inferred from homology"/>
<comment type="function">
    <text evidence="1">Accessory subunit of the mitochondrial membrane respiratory chain NADH dehydrogenase (Complex I), that is believed not to be involved in catalysis. Complex I functions in the transfer of electrons from NADH to the respiratory chain. The immediate electron acceptor for the enzyme is believed to be ubiquinone.</text>
</comment>
<keyword evidence="11" id="KW-0496">Mitochondrion</keyword>
<evidence type="ECO:0000256" key="15">
    <source>
        <dbReference type="SAM" id="MobiDB-lite"/>
    </source>
</evidence>
<evidence type="ECO:0000256" key="6">
    <source>
        <dbReference type="ARBA" id="ARBA00022448"/>
    </source>
</evidence>
<dbReference type="InterPro" id="IPR009947">
    <property type="entry name" value="NDUA7"/>
</dbReference>
<dbReference type="Proteomes" id="UP000887568">
    <property type="component" value="Unplaced"/>
</dbReference>
<keyword evidence="8" id="KW-0999">Mitochondrion inner membrane</keyword>
<comment type="subunit">
    <text evidence="4">Complex I is composed of 45 different subunits.</text>
</comment>
<dbReference type="AlphaFoldDB" id="A0A913ZC71"/>
<evidence type="ECO:0000256" key="10">
    <source>
        <dbReference type="ARBA" id="ARBA00022990"/>
    </source>
</evidence>
<evidence type="ECO:0000313" key="16">
    <source>
        <dbReference type="EnsemblMetazoa" id="XP_038048510.1"/>
    </source>
</evidence>
<dbReference type="EnsemblMetazoa" id="XM_038192582.1">
    <property type="protein sequence ID" value="XP_038048510.1"/>
    <property type="gene ID" value="LOC119722454"/>
</dbReference>
<evidence type="ECO:0000313" key="17">
    <source>
        <dbReference type="Proteomes" id="UP000887568"/>
    </source>
</evidence>
<dbReference type="Pfam" id="PF07347">
    <property type="entry name" value="CI-B14_5a"/>
    <property type="match status" value="1"/>
</dbReference>
<evidence type="ECO:0000256" key="9">
    <source>
        <dbReference type="ARBA" id="ARBA00022982"/>
    </source>
</evidence>
<evidence type="ECO:0000256" key="8">
    <source>
        <dbReference type="ARBA" id="ARBA00022792"/>
    </source>
</evidence>
<dbReference type="OrthoDB" id="10063829at2759"/>
<evidence type="ECO:0000256" key="11">
    <source>
        <dbReference type="ARBA" id="ARBA00023128"/>
    </source>
</evidence>